<dbReference type="SMART" id="SM00344">
    <property type="entry name" value="HTH_ASNC"/>
    <property type="match status" value="1"/>
</dbReference>
<dbReference type="InterPro" id="IPR011008">
    <property type="entry name" value="Dimeric_a/b-barrel"/>
</dbReference>
<dbReference type="SUPFAM" id="SSF54909">
    <property type="entry name" value="Dimeric alpha+beta barrel"/>
    <property type="match status" value="1"/>
</dbReference>
<evidence type="ECO:0000259" key="4">
    <source>
        <dbReference type="PROSITE" id="PS50956"/>
    </source>
</evidence>
<protein>
    <submittedName>
        <fullName evidence="5">Lrp/AsnC family transcriptional regulator</fullName>
    </submittedName>
</protein>
<dbReference type="PRINTS" id="PR00033">
    <property type="entry name" value="HTHASNC"/>
</dbReference>
<dbReference type="Pfam" id="PF01037">
    <property type="entry name" value="AsnC_trans_reg"/>
    <property type="match status" value="1"/>
</dbReference>
<dbReference type="InterPro" id="IPR036390">
    <property type="entry name" value="WH_DNA-bd_sf"/>
</dbReference>
<evidence type="ECO:0000256" key="2">
    <source>
        <dbReference type="ARBA" id="ARBA00023125"/>
    </source>
</evidence>
<dbReference type="EMBL" id="JBHTLH010000041">
    <property type="protein sequence ID" value="MFD1126046.1"/>
    <property type="molecule type" value="Genomic_DNA"/>
</dbReference>
<evidence type="ECO:0000313" key="5">
    <source>
        <dbReference type="EMBL" id="MFD1126046.1"/>
    </source>
</evidence>
<dbReference type="RefSeq" id="WP_121979022.1">
    <property type="nucleotide sequence ID" value="NZ_JBHTLH010000041.1"/>
</dbReference>
<dbReference type="InterPro" id="IPR011991">
    <property type="entry name" value="ArsR-like_HTH"/>
</dbReference>
<dbReference type="Gene3D" id="1.10.10.10">
    <property type="entry name" value="Winged helix-like DNA-binding domain superfamily/Winged helix DNA-binding domain"/>
    <property type="match status" value="1"/>
</dbReference>
<keyword evidence="2" id="KW-0238">DNA-binding</keyword>
<accession>A0ABW3PR65</accession>
<dbReference type="PANTHER" id="PTHR30154">
    <property type="entry name" value="LEUCINE-RESPONSIVE REGULATORY PROTEIN"/>
    <property type="match status" value="1"/>
</dbReference>
<sequence>MLDPNDEKILNLLQADGRLSVKRLSMVLGLSAPAVSQRLTNLKNKGILKGYRAEVDLNKLDLSVRAFVQVDVSPNQKTQFYSFIKHIPNILECNVVTGPYAMLLKVAYQVPEELDDLVNRLQRFGKTNTMMVFSTPVRPRGFFFEIQ</sequence>
<keyword evidence="3" id="KW-0804">Transcription</keyword>
<dbReference type="PROSITE" id="PS50956">
    <property type="entry name" value="HTH_ASNC_2"/>
    <property type="match status" value="1"/>
</dbReference>
<evidence type="ECO:0000256" key="3">
    <source>
        <dbReference type="ARBA" id="ARBA00023163"/>
    </source>
</evidence>
<dbReference type="InterPro" id="IPR000485">
    <property type="entry name" value="AsnC-type_HTH_dom"/>
</dbReference>
<keyword evidence="1" id="KW-0805">Transcription regulation</keyword>
<feature type="domain" description="HTH asnC-type" evidence="4">
    <location>
        <begin position="2"/>
        <end position="63"/>
    </location>
</feature>
<dbReference type="Pfam" id="PF13412">
    <property type="entry name" value="HTH_24"/>
    <property type="match status" value="1"/>
</dbReference>
<keyword evidence="6" id="KW-1185">Reference proteome</keyword>
<proteinExistence type="predicted"/>
<comment type="caution">
    <text evidence="5">The sequence shown here is derived from an EMBL/GenBank/DDBJ whole genome shotgun (WGS) entry which is preliminary data.</text>
</comment>
<dbReference type="Gene3D" id="3.30.70.920">
    <property type="match status" value="1"/>
</dbReference>
<evidence type="ECO:0000256" key="1">
    <source>
        <dbReference type="ARBA" id="ARBA00023015"/>
    </source>
</evidence>
<organism evidence="5 6">
    <name type="scientific">Lentilactobacillus raoultii</name>
    <dbReference type="NCBI Taxonomy" id="1987503"/>
    <lineage>
        <taxon>Bacteria</taxon>
        <taxon>Bacillati</taxon>
        <taxon>Bacillota</taxon>
        <taxon>Bacilli</taxon>
        <taxon>Lactobacillales</taxon>
        <taxon>Lactobacillaceae</taxon>
        <taxon>Lentilactobacillus</taxon>
    </lineage>
</organism>
<dbReference type="SUPFAM" id="SSF46785">
    <property type="entry name" value="Winged helix' DNA-binding domain"/>
    <property type="match status" value="1"/>
</dbReference>
<dbReference type="PANTHER" id="PTHR30154:SF53">
    <property type="entry name" value="HTH-TYPE TRANSCRIPTIONAL REGULATOR LRPC"/>
    <property type="match status" value="1"/>
</dbReference>
<dbReference type="InterPro" id="IPR036388">
    <property type="entry name" value="WH-like_DNA-bd_sf"/>
</dbReference>
<gene>
    <name evidence="5" type="ORF">ACFQ22_11855</name>
</gene>
<dbReference type="InterPro" id="IPR019887">
    <property type="entry name" value="Tscrpt_reg_AsnC/Lrp_C"/>
</dbReference>
<evidence type="ECO:0000313" key="6">
    <source>
        <dbReference type="Proteomes" id="UP001597156"/>
    </source>
</evidence>
<reference evidence="6" key="1">
    <citation type="journal article" date="2019" name="Int. J. Syst. Evol. Microbiol.">
        <title>The Global Catalogue of Microorganisms (GCM) 10K type strain sequencing project: providing services to taxonomists for standard genome sequencing and annotation.</title>
        <authorList>
            <consortium name="The Broad Institute Genomics Platform"/>
            <consortium name="The Broad Institute Genome Sequencing Center for Infectious Disease"/>
            <person name="Wu L."/>
            <person name="Ma J."/>
        </authorList>
    </citation>
    <scope>NUCLEOTIDE SEQUENCE [LARGE SCALE GENOMIC DNA]</scope>
    <source>
        <strain evidence="6">CCUG 71848</strain>
    </source>
</reference>
<name>A0ABW3PR65_9LACO</name>
<dbReference type="InterPro" id="IPR019888">
    <property type="entry name" value="Tscrpt_reg_AsnC-like"/>
</dbReference>
<dbReference type="CDD" id="cd00090">
    <property type="entry name" value="HTH_ARSR"/>
    <property type="match status" value="1"/>
</dbReference>
<dbReference type="Proteomes" id="UP001597156">
    <property type="component" value="Unassembled WGS sequence"/>
</dbReference>